<comment type="caution">
    <text evidence="1">The sequence shown here is derived from an EMBL/GenBank/DDBJ whole genome shotgun (WGS) entry which is preliminary data.</text>
</comment>
<keyword evidence="2" id="KW-1185">Reference proteome</keyword>
<dbReference type="AlphaFoldDB" id="A0AA87Z8J3"/>
<proteinExistence type="predicted"/>
<gene>
    <name evidence="1" type="ORF">TIFTF001_041056</name>
</gene>
<name>A0AA87Z8J3_FICCA</name>
<accession>A0AA87Z8J3</accession>
<evidence type="ECO:0000313" key="1">
    <source>
        <dbReference type="EMBL" id="GMN27620.1"/>
    </source>
</evidence>
<sequence length="137" mass="14325">MGARGREGGGISPFGDFEGGKGATAYWGLGEGGLGESGFTVSLAISQVGGWGGRGSPYSLIAATPVTDATPKSYDGGHLNCRELSPSQTLKEWSLGIGSSPTCDEVSRRSAWDQDLQHVPDLQHLLVDGELVQIDYL</sequence>
<organism evidence="1 2">
    <name type="scientific">Ficus carica</name>
    <name type="common">Common fig</name>
    <dbReference type="NCBI Taxonomy" id="3494"/>
    <lineage>
        <taxon>Eukaryota</taxon>
        <taxon>Viridiplantae</taxon>
        <taxon>Streptophyta</taxon>
        <taxon>Embryophyta</taxon>
        <taxon>Tracheophyta</taxon>
        <taxon>Spermatophyta</taxon>
        <taxon>Magnoliopsida</taxon>
        <taxon>eudicotyledons</taxon>
        <taxon>Gunneridae</taxon>
        <taxon>Pentapetalae</taxon>
        <taxon>rosids</taxon>
        <taxon>fabids</taxon>
        <taxon>Rosales</taxon>
        <taxon>Moraceae</taxon>
        <taxon>Ficeae</taxon>
        <taxon>Ficus</taxon>
    </lineage>
</organism>
<dbReference type="Proteomes" id="UP001187192">
    <property type="component" value="Unassembled WGS sequence"/>
</dbReference>
<protein>
    <submittedName>
        <fullName evidence="1">Uncharacterized protein</fullName>
    </submittedName>
</protein>
<evidence type="ECO:0000313" key="2">
    <source>
        <dbReference type="Proteomes" id="UP001187192"/>
    </source>
</evidence>
<dbReference type="EMBL" id="BTGU01001682">
    <property type="protein sequence ID" value="GMN27620.1"/>
    <property type="molecule type" value="Genomic_DNA"/>
</dbReference>
<reference evidence="1" key="1">
    <citation type="submission" date="2023-07" db="EMBL/GenBank/DDBJ databases">
        <title>draft genome sequence of fig (Ficus carica).</title>
        <authorList>
            <person name="Takahashi T."/>
            <person name="Nishimura K."/>
        </authorList>
    </citation>
    <scope>NUCLEOTIDE SEQUENCE</scope>
</reference>